<feature type="compositionally biased region" description="Acidic residues" evidence="4">
    <location>
        <begin position="2018"/>
        <end position="2027"/>
    </location>
</feature>
<evidence type="ECO:0000256" key="4">
    <source>
        <dbReference type="SAM" id="MobiDB-lite"/>
    </source>
</evidence>
<keyword evidence="3" id="KW-0175">Coiled coil</keyword>
<dbReference type="GO" id="GO:0030687">
    <property type="term" value="C:preribosome, large subunit precursor"/>
    <property type="evidence" value="ECO:0007669"/>
    <property type="project" value="TreeGrafter"/>
</dbReference>
<feature type="compositionally biased region" description="Acidic residues" evidence="4">
    <location>
        <begin position="1756"/>
        <end position="1772"/>
    </location>
</feature>
<feature type="compositionally biased region" description="Acidic residues" evidence="4">
    <location>
        <begin position="1575"/>
        <end position="1584"/>
    </location>
</feature>
<proteinExistence type="predicted"/>
<organism evidence="6 7">
    <name type="scientific">Hesseltinella vesiculosa</name>
    <dbReference type="NCBI Taxonomy" id="101127"/>
    <lineage>
        <taxon>Eukaryota</taxon>
        <taxon>Fungi</taxon>
        <taxon>Fungi incertae sedis</taxon>
        <taxon>Mucoromycota</taxon>
        <taxon>Mucoromycotina</taxon>
        <taxon>Mucoromycetes</taxon>
        <taxon>Mucorales</taxon>
        <taxon>Cunninghamellaceae</taxon>
        <taxon>Hesseltinella</taxon>
    </lineage>
</organism>
<feature type="region of interest" description="Disordered" evidence="4">
    <location>
        <begin position="1444"/>
        <end position="1470"/>
    </location>
</feature>
<gene>
    <name evidence="6" type="ORF">DM01DRAFT_1278333</name>
</gene>
<feature type="compositionally biased region" description="Basic and acidic residues" evidence="4">
    <location>
        <begin position="1685"/>
        <end position="1706"/>
    </location>
</feature>
<feature type="compositionally biased region" description="Acidic residues" evidence="4">
    <location>
        <begin position="1785"/>
        <end position="1821"/>
    </location>
</feature>
<feature type="region of interest" description="Disordered" evidence="4">
    <location>
        <begin position="587"/>
        <end position="606"/>
    </location>
</feature>
<feature type="coiled-coil region" evidence="3">
    <location>
        <begin position="1319"/>
        <end position="1378"/>
    </location>
</feature>
<dbReference type="Proteomes" id="UP000242146">
    <property type="component" value="Unassembled WGS sequence"/>
</dbReference>
<feature type="non-terminal residue" evidence="6">
    <location>
        <position position="1"/>
    </location>
</feature>
<reference evidence="6 7" key="1">
    <citation type="submission" date="2016-07" db="EMBL/GenBank/DDBJ databases">
        <title>Pervasive Adenine N6-methylation of Active Genes in Fungi.</title>
        <authorList>
            <consortium name="DOE Joint Genome Institute"/>
            <person name="Mondo S.J."/>
            <person name="Dannebaum R.O."/>
            <person name="Kuo R.C."/>
            <person name="Labutti K."/>
            <person name="Haridas S."/>
            <person name="Kuo A."/>
            <person name="Salamov A."/>
            <person name="Ahrendt S.R."/>
            <person name="Lipzen A."/>
            <person name="Sullivan W."/>
            <person name="Andreopoulos W.B."/>
            <person name="Clum A."/>
            <person name="Lindquist E."/>
            <person name="Daum C."/>
            <person name="Ramamoorthy G.K."/>
            <person name="Gryganskyi A."/>
            <person name="Culley D."/>
            <person name="Magnuson J.K."/>
            <person name="James T.Y."/>
            <person name="O'Malley M.A."/>
            <person name="Stajich J.E."/>
            <person name="Spatafora J.W."/>
            <person name="Visel A."/>
            <person name="Grigoriev I.V."/>
        </authorList>
    </citation>
    <scope>NUCLEOTIDE SEQUENCE [LARGE SCALE GENOMIC DNA]</scope>
    <source>
        <strain evidence="6 7">NRRL 3301</strain>
    </source>
</reference>
<dbReference type="GO" id="GO:0005524">
    <property type="term" value="F:ATP binding"/>
    <property type="evidence" value="ECO:0007669"/>
    <property type="project" value="UniProtKB-KW"/>
</dbReference>
<feature type="compositionally biased region" description="Basic and acidic residues" evidence="4">
    <location>
        <begin position="1621"/>
        <end position="1637"/>
    </location>
</feature>
<evidence type="ECO:0000256" key="3">
    <source>
        <dbReference type="SAM" id="Coils"/>
    </source>
</evidence>
<feature type="compositionally biased region" description="Basic and acidic residues" evidence="4">
    <location>
        <begin position="2028"/>
        <end position="2059"/>
    </location>
</feature>
<keyword evidence="2" id="KW-0067">ATP-binding</keyword>
<dbReference type="PROSITE" id="PS50234">
    <property type="entry name" value="VWFA"/>
    <property type="match status" value="1"/>
</dbReference>
<feature type="compositionally biased region" description="Polar residues" evidence="4">
    <location>
        <begin position="1971"/>
        <end position="1980"/>
    </location>
</feature>
<name>A0A1X2GWR7_9FUNG</name>
<dbReference type="EMBL" id="MCGT01000001">
    <property type="protein sequence ID" value="ORX62530.1"/>
    <property type="molecule type" value="Genomic_DNA"/>
</dbReference>
<feature type="compositionally biased region" description="Low complexity" evidence="4">
    <location>
        <begin position="1739"/>
        <end position="1755"/>
    </location>
</feature>
<dbReference type="InterPro" id="IPR002035">
    <property type="entry name" value="VWF_A"/>
</dbReference>
<dbReference type="GO" id="GO:0000055">
    <property type="term" value="P:ribosomal large subunit export from nucleus"/>
    <property type="evidence" value="ECO:0007669"/>
    <property type="project" value="TreeGrafter"/>
</dbReference>
<accession>A0A1X2GWR7</accession>
<feature type="compositionally biased region" description="Acidic residues" evidence="4">
    <location>
        <begin position="1854"/>
        <end position="1876"/>
    </location>
</feature>
<dbReference type="GO" id="GO:0005634">
    <property type="term" value="C:nucleus"/>
    <property type="evidence" value="ECO:0007669"/>
    <property type="project" value="TreeGrafter"/>
</dbReference>
<feature type="compositionally biased region" description="Basic and acidic residues" evidence="4">
    <location>
        <begin position="1941"/>
        <end position="1951"/>
    </location>
</feature>
<dbReference type="OrthoDB" id="5186at2759"/>
<dbReference type="Gene3D" id="3.40.50.410">
    <property type="entry name" value="von Willebrand factor, type A domain"/>
    <property type="match status" value="1"/>
</dbReference>
<evidence type="ECO:0000256" key="1">
    <source>
        <dbReference type="ARBA" id="ARBA00022741"/>
    </source>
</evidence>
<protein>
    <recommendedName>
        <fullName evidence="5">VWFA domain-containing protein</fullName>
    </recommendedName>
</protein>
<feature type="compositionally biased region" description="Acidic residues" evidence="4">
    <location>
        <begin position="1639"/>
        <end position="1684"/>
    </location>
</feature>
<comment type="caution">
    <text evidence="6">The sequence shown here is derived from an EMBL/GenBank/DDBJ whole genome shotgun (WGS) entry which is preliminary data.</text>
</comment>
<dbReference type="STRING" id="101127.A0A1X2GWR7"/>
<evidence type="ECO:0000313" key="7">
    <source>
        <dbReference type="Proteomes" id="UP000242146"/>
    </source>
</evidence>
<feature type="compositionally biased region" description="Basic and acidic residues" evidence="4">
    <location>
        <begin position="2007"/>
        <end position="2017"/>
    </location>
</feature>
<feature type="domain" description="VWFA" evidence="5">
    <location>
        <begin position="2277"/>
        <end position="2473"/>
    </location>
</feature>
<keyword evidence="1" id="KW-0547">Nucleotide-binding</keyword>
<feature type="compositionally biased region" description="Polar residues" evidence="4">
    <location>
        <begin position="1990"/>
        <end position="1999"/>
    </location>
</feature>
<evidence type="ECO:0000313" key="6">
    <source>
        <dbReference type="EMBL" id="ORX62530.1"/>
    </source>
</evidence>
<feature type="compositionally biased region" description="Acidic residues" evidence="4">
    <location>
        <begin position="1458"/>
        <end position="1470"/>
    </location>
</feature>
<dbReference type="GO" id="GO:0000027">
    <property type="term" value="P:ribosomal large subunit assembly"/>
    <property type="evidence" value="ECO:0007669"/>
    <property type="project" value="TreeGrafter"/>
</dbReference>
<sequence>LKQFESFSLQHSSRPPLDLLPYQRLSWLLDSQDKQKVNVALTGLIQDAVHIWQQRQWRSSVTQASLFELFPTRSDKPMVISNGSLNLFESVESLACLNILCSVDHIGADMYDDALAQMKNLKSFLLSHTQSNDRRVLELCSVIASAHQLFTAAIPMLSEDLASALSPLMDQVRAFAQTLDSYTNYVTQPDFEKVREILSSIVKQLEARQFNKDFIKTMSFISKAVEQYRLNRSIHFLVAIGKARVCLGSTFIACYVPDYPADPTSESRLSVDLLNCKKQQYTQAIDTRAKIETMITGNSTNPTISSYQAALQDVDQELAQNLTTFSLRPEKSQLNDIFVDLRYLQAGLVEKSVTAFIDDFDRQQPDNETATTALLQREQLIQDNAQQFVDRLQAKYPLYRDMLQPLLVAVDDIKRGLRLMTSLPRHDGMDAFVATVTRLFIAADSPLPANVNSPDTVSPLHWRTLATTDQLLRLKTVIFERAPTSRKWSFYLRFLVVAFQQLMISISHHGFLKADDLDCLNTLFSEIVVIHKAALAYKRQKEAEKEQLFKTRTKKYQPTTEEEQEEQDRKQLFADFNEAFADLALNDTDDAPPSANSLDEDVKEESVLDDHDIQRIGDLHRTLFEQFDIDLIARQPPSPVSSALQKQAQRAYQSAGQLSRLSTTAFDVAVDRQCQLSHLRMTKLAIDRLEADVSSDDAIYDFYTSENIAETKLVAPVILRFKDRLQFILTEWPEHIILQQLVTICDRILGFDITSPVAKFMTGFEILLQKSEDWQAYAAKHVSIQAQRDEVVAMIVRWRQLELNCWPKLLAAQEQVHKSAVYEHWFHMYDAVQHARLVPASSDDESVDTQKNLEELLGALDQFMQTASLIQFKPRLALIDSFYRQVSVQARLYNDDNDAMVATILRNAHQYYQQFAGHADTMLAQLRKPIEKELKDFVKIATWKDVNVYALRQSAQKTHRQLHKCIRKYREVLQTSMLMVIANYNEERAMFQYGDEKKYNDRYDSLLHQLTQPSIWSSPSTNQALPAPPAAVISFNDRSTVKPHLLDLDATLRKVIKVCQQSIWSGPTQGVLLEPFMDEILGQIKHFQKETPATLTEENKSQVKHLKLLKKKALVDLLKEFKRLGLRWRASAALLEQNADTSRLFKTRTPCLERILLNPMMPLSFKSSSLSTSSLSLTGFCKEPVEDMLAVWHRADDYFYRCVARLSHMRSVCTTQVSKDVSLLEVEKSTAATEHLFSLVTKERSVLSKLEDKLYILQGAALQLEQLKNATPTADLLPADLNTQLAQHKSRLDHTVVALRHAMQLLSMVKQGAMARGFLHDMQRDIHQAQQRIDVLYGQLSLHAQASTGVVVMSSNVLSQLNDNATRLLTLKTNLENQLTSAQPIEIPILQPVLDSLTLACTLDLNAALIQDQPDEAASLSSLLQYVNDIVDATLVAVQDLKKAADTAPEMKPAPATTDEDDEQDPDAMNDDYIKKQHDHQFTLLSALHLDSMVHRVVGLLQTLQQLDQQASVSMTDAHALVSQALPYVHQYLLLSQHTLGDILLRHKAMAKMNYCMINSFTLIIAKGFCSPEGMEDDEADSGDMDGQMTAGTGIGEGEGAKDVSEEIEDEEQVLGTQNDEPSKDENKSSKEEKNGLDMENDFDGELEDVEHDDQDEQDSDSDSDDEEDPDEQIGDVDDMDPDAVDDKMWGDENAEDQLRDSDKTVDQQQQQQGEADIVAQEEEETSDQPPPNKDQQPDDQPQQQDDSTDQQQQGDEQDGDEGEDDNQDGADDNPAGEQMQADIPEADTLELPDDMEMDADANDQGEDQMDAFQDPLDEAPQDTQEAMAEDQDQQDVPMDEEDDGSGQVKDDDAAAEDANDDDNNESPGEDDEAGEDQPAGDMDEQKQQQGQLMDDDQDEDDELHQAQNREQPMSDNQANNQLGVRGETGKSSLGSQGKQDNTDDDQKNDDQDAAQNESTDQDQAGAADSGRQQQQQEPSASDDLDKTNEQQTKQSNPERSLGDALENWRRRLRDVTDQPDDDEEGDDKPKQDNTKEDQVQVKEDHSFEYVKNDEESHDMQTMGDAQADQTQDFLKDVAAMDEDTADDNQVAAEQPEEPSLPEETNALDAMPSAPESLLRRDDNEETSGAGDDHRGGAIVSKQLNRDRQDPFDLDEDALGLTIDEAVIAREPLDDQDIERMRDDLEAKVALWREEGRDMTQARNLWQGYENLTHDLAMGLCEQLRLILEPTLATKLKGDYRTGKRLNMKKIIPYIASQFKKDKIWLRRTKPSKRQYQVMISIDDSKSMSENHSVQLAYEALSLIAKAMSQLEVGDISITSFGESVRLLHPFDQPFTSESGAQVLQQFTFAQQKTYINKLVQSSLNLFDNARHSHSSSDLWQLQLIISDGICEDHESLQALVRQAMDQRVMIIFIVLDNKPEKDSILSMTNVKYVTTNGKLSMKMTPYLETFPFQYFMVLRDINSLPEALADALRQYFSFVAS</sequence>
<dbReference type="PANTHER" id="PTHR48103">
    <property type="entry name" value="MIDASIN-RELATED"/>
    <property type="match status" value="1"/>
</dbReference>
<feature type="region of interest" description="Disordered" evidence="4">
    <location>
        <begin position="549"/>
        <end position="568"/>
    </location>
</feature>
<keyword evidence="7" id="KW-1185">Reference proteome</keyword>
<dbReference type="InterPro" id="IPR036465">
    <property type="entry name" value="vWFA_dom_sf"/>
</dbReference>
<evidence type="ECO:0000259" key="5">
    <source>
        <dbReference type="PROSITE" id="PS50234"/>
    </source>
</evidence>
<dbReference type="CDD" id="cd01460">
    <property type="entry name" value="vWA_midasin"/>
    <property type="match status" value="1"/>
</dbReference>
<feature type="compositionally biased region" description="Acidic residues" evidence="4">
    <location>
        <begin position="1894"/>
        <end position="1903"/>
    </location>
</feature>
<dbReference type="SUPFAM" id="SSF53300">
    <property type="entry name" value="vWA-like"/>
    <property type="match status" value="1"/>
</dbReference>
<feature type="compositionally biased region" description="Polar residues" evidence="4">
    <location>
        <begin position="1909"/>
        <end position="1923"/>
    </location>
</feature>
<dbReference type="PANTHER" id="PTHR48103:SF2">
    <property type="entry name" value="MIDASIN"/>
    <property type="match status" value="1"/>
</dbReference>
<feature type="compositionally biased region" description="Acidic residues" evidence="4">
    <location>
        <begin position="1828"/>
        <end position="1845"/>
    </location>
</feature>
<evidence type="ECO:0000256" key="2">
    <source>
        <dbReference type="ARBA" id="ARBA00022840"/>
    </source>
</evidence>
<feature type="region of interest" description="Disordered" evidence="4">
    <location>
        <begin position="1575"/>
        <end position="2152"/>
    </location>
</feature>